<dbReference type="Gene3D" id="2.60.120.10">
    <property type="entry name" value="Jelly Rolls"/>
    <property type="match status" value="1"/>
</dbReference>
<reference evidence="1" key="1">
    <citation type="journal article" date="2015" name="BMC Genomics">
        <title>Genome mining reveals unlocked bioactive potential of marine Gram-negative bacteria.</title>
        <authorList>
            <person name="Machado H."/>
            <person name="Sonnenschein E.C."/>
            <person name="Melchiorsen J."/>
            <person name="Gram L."/>
        </authorList>
    </citation>
    <scope>NUCLEOTIDE SEQUENCE</scope>
    <source>
        <strain evidence="1">S2052</strain>
    </source>
</reference>
<evidence type="ECO:0000313" key="1">
    <source>
        <dbReference type="EMBL" id="KJY74998.1"/>
    </source>
</evidence>
<dbReference type="AlphaFoldDB" id="A0A837G8T5"/>
<organism evidence="1">
    <name type="scientific">Vibrio coralliilyticus</name>
    <dbReference type="NCBI Taxonomy" id="190893"/>
    <lineage>
        <taxon>Bacteria</taxon>
        <taxon>Pseudomonadati</taxon>
        <taxon>Pseudomonadota</taxon>
        <taxon>Gammaproteobacteria</taxon>
        <taxon>Vibrionales</taxon>
        <taxon>Vibrionaceae</taxon>
        <taxon>Vibrio</taxon>
    </lineage>
</organism>
<name>A0A837G8T5_9VIBR</name>
<dbReference type="EMBL" id="JXXR01000008">
    <property type="protein sequence ID" value="KJY74998.1"/>
    <property type="molecule type" value="Genomic_DNA"/>
</dbReference>
<sequence>MDTRSQSLLLSALSRWTPLGQTDLAHALDDVTIHAHQPLENLFCSGDVVLDVHFVLDGIGRYFYLDEQGNERNKSLVTTGGAFASLSSLVEANPSPFFAQTLTPCTTASIRYERLVALSSIHPNWAEFLRTLLERLVLKKERREAGFLLLNAKQRYQQFLHEFGHDSDRIPLRHVAMYIGVTDVTLSRIRREMGLT</sequence>
<comment type="caution">
    <text evidence="1">The sequence shown here is derived from an EMBL/GenBank/DDBJ whole genome shotgun (WGS) entry which is preliminary data.</text>
</comment>
<proteinExistence type="predicted"/>
<accession>A0A837G8T5</accession>
<gene>
    <name evidence="1" type="ORF">TW71_08740</name>
</gene>
<dbReference type="InterPro" id="IPR014710">
    <property type="entry name" value="RmlC-like_jellyroll"/>
</dbReference>
<dbReference type="SUPFAM" id="SSF51206">
    <property type="entry name" value="cAMP-binding domain-like"/>
    <property type="match status" value="1"/>
</dbReference>
<dbReference type="RefSeq" id="WP_045985596.1">
    <property type="nucleotide sequence ID" value="NZ_CP063053.1"/>
</dbReference>
<dbReference type="InterPro" id="IPR018490">
    <property type="entry name" value="cNMP-bd_dom_sf"/>
</dbReference>
<protein>
    <submittedName>
        <fullName evidence="1">Catabolite gene activator protein</fullName>
    </submittedName>
</protein>